<evidence type="ECO:0000259" key="7">
    <source>
        <dbReference type="PROSITE" id="PS52004"/>
    </source>
</evidence>
<keyword evidence="4" id="KW-0597">Phosphoprotein</keyword>
<dbReference type="Pfam" id="PF00550">
    <property type="entry name" value="PP-binding"/>
    <property type="match status" value="2"/>
</dbReference>
<protein>
    <submittedName>
        <fullName evidence="8">Uncharacterized protein</fullName>
    </submittedName>
</protein>
<sequence length="2310" mass="258545">METPHARTKDDDIAIIGMSGVFPEANNLDDFWNNLVTGVDSIRDFPTSRKEELSAIIPDVFERDFMKIGYVGQVSQFEPEIFSISKEESRFIDPQQRLLIELVEEAILNAGYAPNQLSDQTVGMYIASNENRYTDKISTESAMKSLNGIPSMNAGRIAYVYNFNGPALTFDTACSSSLAAFHYAVQSLRLGEADIAIAGGTSLIILPQEKKDIQKQSVLSEEQKVRTFDKRADGTVAGEGGGIVILKSLQNALEDGDPIHAVVKGSAINSNGNRANGLAAPSERGQAEAILRSAKNAKIEPGTLSYIEAHGTGTKIGDPIEVAGLSKALNELGYRRQSVAIGSLKTNIGHLDAAAGIASLIKTVLSLKHKQIPASINFEAPNPLIDFEMSPMYVNDVLSDWHSESVRRAGVSSLGMIGTNVFSILEEAPAVAEEREADHSNVVLLSARTEQSLDAMASRLSIYLQSNQVLLLDDISFTLNTGRRNFAKKVSFVADSTAELIAGLQAFVANKDEQAATDNTQSTDKAAVSAIFMIPDLEGADMQAIDQMYAKHPQFKRCVEACRALLANQEDQRDARVAYLISMYAYAKLAIAHSIPVKAVLGLGIGDLVADLIMKKKTFEETVARIKGYNQPMKVIEDAKLQALGQQIVKSGINTFVTFCFKREVFERFEHAFGQLPNVSLLNLTQETRSFMEALNGLIRGGLDVDWKAAYVGENRKRVSLPGYVFTRSSYFIQPGELVQMGAGGAGAEVAEAVVQNDLPVQDNLTQMFGEVYTGQSYSREDRTADLDIDSIMVMQFAGKVKKMYGVDVPLSLFFGDKLLGEIFYTLEETIGSRSSEDNIIQKQPVKEFYPASPPQKRVFILNQLGSDNISYNMPGAMTIVGNLDRVAFERAFQTLIQRHESLRTTFEFVEDVLVQRIHPPFELKVEHVEASESEVGQIIENFVKPFDLSQLPMLRVALVKLEAEKHLFLFDIHHIISDGLSMGILIEELIQLYEGVELHELKIQYRDFAVWQAELFEAEDFKKQEQYWLEVFSDEIPALALPTDYPRPAIQSFEGSNYEFEVGQELTKKLFHITSQEGSTLNMLLLAAYNVLMYKYTGQEDIIVGSPIAGRRHADLDNVIGMFVNTLAMRNYLTGTKTFRTFLDEVKEHAAKAIDNQDYQFEDLIDKLNLRRDQSRNPLFDTMFVLQNMHSGEADTGSLKFEPYQLGSKVSKFDLNMTASNTDESIHFSLEYCTKLFTETTIQRMAQHFIRILEIVAENVQIKLDEIDMLTVEERSTLLQGFNDTKTDYESATTIHERFDDQAMRLPDRVAVVCGNGKLTYRELQEKANQLAQELRRRGVGRESIVGLMVDRSLEMIVGLLGILKSGAAYLPIDPTYPEDRVAYILEDSQAKMLVSQGDILARLPFQGETVDLQDASLWAGEVELVQNVNMPTDMAYILYTSGSTGKPKGVMIEHKAVNNFIAGTTQAIDFAEGKTVLCLTTISFDIFVLETLLPLTQGLRVVVANENQQVDPKLLGQVIVEQRVDMLQTTPSRLKMLLSDANGLESLQRLTEIMVGGEAFPEALLSTMKKLKGPRIYNMYGPTETTVWSAIQDMTDVERISIGKPIANTRFYIVDKSQRVQPIGIPGELCIAGESLARGYWRRPEMTAEKFVANLFEAGGTLYKTGDMARWLADGTVEFIGRADHQVKIRGYRIETGEIESCILQLESIREAVVVAREDASGTKYLGAYYTAHGEVTAASIRSHLSKELPDYMIPSYFLQLEQMPLTPNGKLDRKQLPAFEGQFSAVTEYVAPETETEAKLADIWQEMLGLNQVGVNDSFFDLGGHSLKAALFIARVNKEFGIQIPLRDIFQQPTIRNIASILVSSIADVSSAILPVEEREHYPVPQQVQEVLKHSRARDTGTLYNKTLVTIIEGPLDRGQLEKAFQSLISRHEILRTSFEMIDGVPVQKVHQNVDFTLMEIFSTSLEIDEVVNDFVRPFHPEQTPLIRVGLAEMESDVHVLILDMHQTTTDGTSGNILVGEMMALYAGLELEALPIQYKDYSVWLAEQSESEAMKKQEAYWLDVFADGVPEFNFPTDFERPMIQSLEGGRLKFDLDRELVKELKYFSADSGVTLFMSLFAGYNILMHKYTNQEDLVVGTSMAARPYSDLQNVLGTFTNSLAMRNVPRAELTIREFLETVKECALRAFENQDYRYADLVDKLDLREDLSRHPLYDTMFVLHNMEISEAKMGNMTFTPYEQEACSVKYDFIWHAHEAQDEIKIDLMYSTKLFKPETIQTLSDNFIHLLKQMIQNPEARLKELSRTAVFN</sequence>
<dbReference type="InterPro" id="IPR009081">
    <property type="entry name" value="PP-bd_ACP"/>
</dbReference>
<organism evidence="8 9">
    <name type="scientific">Tumebacillus algifaecis</name>
    <dbReference type="NCBI Taxonomy" id="1214604"/>
    <lineage>
        <taxon>Bacteria</taxon>
        <taxon>Bacillati</taxon>
        <taxon>Bacillota</taxon>
        <taxon>Bacilli</taxon>
        <taxon>Bacillales</taxon>
        <taxon>Alicyclobacillaceae</taxon>
        <taxon>Tumebacillus</taxon>
    </lineage>
</organism>
<dbReference type="Pfam" id="PF02801">
    <property type="entry name" value="Ketoacyl-synt_C"/>
    <property type="match status" value="1"/>
</dbReference>
<dbReference type="RefSeq" id="WP_094236645.1">
    <property type="nucleotide sequence ID" value="NZ_CP022657.1"/>
</dbReference>
<dbReference type="InterPro" id="IPR020841">
    <property type="entry name" value="PKS_Beta-ketoAc_synthase_dom"/>
</dbReference>
<dbReference type="CDD" id="cd00833">
    <property type="entry name" value="PKS"/>
    <property type="match status" value="1"/>
</dbReference>
<dbReference type="Pfam" id="PF00501">
    <property type="entry name" value="AMP-binding"/>
    <property type="match status" value="1"/>
</dbReference>
<gene>
    <name evidence="8" type="ORF">CIG75_10615</name>
</gene>
<evidence type="ECO:0000313" key="9">
    <source>
        <dbReference type="Proteomes" id="UP000214688"/>
    </source>
</evidence>
<dbReference type="PROSITE" id="PS52004">
    <property type="entry name" value="KS3_2"/>
    <property type="match status" value="1"/>
</dbReference>
<dbReference type="InterPro" id="IPR020845">
    <property type="entry name" value="AMP-binding_CS"/>
</dbReference>
<dbReference type="SMART" id="SM00823">
    <property type="entry name" value="PKS_PP"/>
    <property type="match status" value="1"/>
</dbReference>
<dbReference type="Gene3D" id="3.30.559.30">
    <property type="entry name" value="Nonribosomal peptide synthetase, condensation domain"/>
    <property type="match status" value="2"/>
</dbReference>
<dbReference type="Gene3D" id="3.40.50.980">
    <property type="match status" value="2"/>
</dbReference>
<feature type="domain" description="Carrier" evidence="6">
    <location>
        <begin position="1794"/>
        <end position="1869"/>
    </location>
</feature>
<dbReference type="Gene3D" id="1.10.1200.10">
    <property type="entry name" value="ACP-like"/>
    <property type="match status" value="1"/>
</dbReference>
<dbReference type="GO" id="GO:0004315">
    <property type="term" value="F:3-oxoacyl-[acyl-carrier-protein] synthase activity"/>
    <property type="evidence" value="ECO:0007669"/>
    <property type="project" value="InterPro"/>
</dbReference>
<reference evidence="8 9" key="1">
    <citation type="journal article" date="2015" name="Int. J. Syst. Evol. Microbiol.">
        <title>Tumebacillus algifaecis sp. nov., isolated from decomposing algal scum.</title>
        <authorList>
            <person name="Wu Y.F."/>
            <person name="Zhang B."/>
            <person name="Xing P."/>
            <person name="Wu Q.L."/>
            <person name="Liu S.J."/>
        </authorList>
    </citation>
    <scope>NUCLEOTIDE SEQUENCE [LARGE SCALE GENOMIC DNA]</scope>
    <source>
        <strain evidence="8 9">THMBR28</strain>
    </source>
</reference>
<dbReference type="PROSITE" id="PS00606">
    <property type="entry name" value="KS3_1"/>
    <property type="match status" value="1"/>
</dbReference>
<dbReference type="GO" id="GO:0031177">
    <property type="term" value="F:phosphopantetheine binding"/>
    <property type="evidence" value="ECO:0007669"/>
    <property type="project" value="InterPro"/>
</dbReference>
<keyword evidence="3" id="KW-0596">Phosphopantetheine</keyword>
<dbReference type="Gene3D" id="2.30.38.10">
    <property type="entry name" value="Luciferase, Domain 3"/>
    <property type="match status" value="1"/>
</dbReference>
<dbReference type="KEGG" id="tab:CIG75_10615"/>
<dbReference type="Gene3D" id="3.30.70.3290">
    <property type="match status" value="1"/>
</dbReference>
<dbReference type="GO" id="GO:0043041">
    <property type="term" value="P:amino acid activation for nonribosomal peptide biosynthetic process"/>
    <property type="evidence" value="ECO:0007669"/>
    <property type="project" value="TreeGrafter"/>
</dbReference>
<dbReference type="InterPro" id="IPR023213">
    <property type="entry name" value="CAT-like_dom_sf"/>
</dbReference>
<dbReference type="OrthoDB" id="9765680at2"/>
<dbReference type="Proteomes" id="UP000214688">
    <property type="component" value="Chromosome"/>
</dbReference>
<dbReference type="FunFam" id="2.30.38.10:FF:000001">
    <property type="entry name" value="Non-ribosomal peptide synthetase PvdI"/>
    <property type="match status" value="1"/>
</dbReference>
<dbReference type="Pfam" id="PF13193">
    <property type="entry name" value="AMP-binding_C"/>
    <property type="match status" value="1"/>
</dbReference>
<dbReference type="GO" id="GO:0006633">
    <property type="term" value="P:fatty acid biosynthetic process"/>
    <property type="evidence" value="ECO:0007669"/>
    <property type="project" value="InterPro"/>
</dbReference>
<dbReference type="InterPro" id="IPR018201">
    <property type="entry name" value="Ketoacyl_synth_AS"/>
</dbReference>
<dbReference type="PROSITE" id="PS50075">
    <property type="entry name" value="CARRIER"/>
    <property type="match status" value="1"/>
</dbReference>
<dbReference type="InterPro" id="IPR016039">
    <property type="entry name" value="Thiolase-like"/>
</dbReference>
<name>A0A223D208_9BACL</name>
<comment type="cofactor">
    <cofactor evidence="1">
        <name>pantetheine 4'-phosphate</name>
        <dbReference type="ChEBI" id="CHEBI:47942"/>
    </cofactor>
</comment>
<comment type="similarity">
    <text evidence="2">Belongs to the ATP-dependent AMP-binding enzyme family.</text>
</comment>
<dbReference type="GO" id="GO:0044550">
    <property type="term" value="P:secondary metabolite biosynthetic process"/>
    <property type="evidence" value="ECO:0007669"/>
    <property type="project" value="UniProtKB-ARBA"/>
</dbReference>
<dbReference type="CDD" id="cd19531">
    <property type="entry name" value="LCL_NRPS-like"/>
    <property type="match status" value="2"/>
</dbReference>
<evidence type="ECO:0000256" key="1">
    <source>
        <dbReference type="ARBA" id="ARBA00001957"/>
    </source>
</evidence>
<dbReference type="Gene3D" id="1.10.1240.100">
    <property type="match status" value="1"/>
</dbReference>
<dbReference type="SUPFAM" id="SSF56801">
    <property type="entry name" value="Acetyl-CoA synthetase-like"/>
    <property type="match status" value="1"/>
</dbReference>
<dbReference type="NCBIfam" id="TIGR01733">
    <property type="entry name" value="AA-adenyl-dom"/>
    <property type="match status" value="1"/>
</dbReference>
<dbReference type="InterPro" id="IPR014031">
    <property type="entry name" value="Ketoacyl_synth_C"/>
</dbReference>
<evidence type="ECO:0000256" key="5">
    <source>
        <dbReference type="ARBA" id="ARBA00022679"/>
    </source>
</evidence>
<feature type="domain" description="Ketosynthase family 3 (KS3)" evidence="7">
    <location>
        <begin position="10"/>
        <end position="427"/>
    </location>
</feature>
<dbReference type="PANTHER" id="PTHR45527:SF1">
    <property type="entry name" value="FATTY ACID SYNTHASE"/>
    <property type="match status" value="1"/>
</dbReference>
<dbReference type="PROSITE" id="PS00455">
    <property type="entry name" value="AMP_BINDING"/>
    <property type="match status" value="1"/>
</dbReference>
<dbReference type="Gene3D" id="3.30.559.10">
    <property type="entry name" value="Chloramphenicol acetyltransferase-like domain"/>
    <property type="match status" value="2"/>
</dbReference>
<dbReference type="SUPFAM" id="SSF53901">
    <property type="entry name" value="Thiolase-like"/>
    <property type="match status" value="1"/>
</dbReference>
<evidence type="ECO:0000259" key="6">
    <source>
        <dbReference type="PROSITE" id="PS50075"/>
    </source>
</evidence>
<dbReference type="FunFam" id="3.40.50.980:FF:000001">
    <property type="entry name" value="Non-ribosomal peptide synthetase"/>
    <property type="match status" value="1"/>
</dbReference>
<dbReference type="InterPro" id="IPR014030">
    <property type="entry name" value="Ketoacyl_synth_N"/>
</dbReference>
<dbReference type="Gene3D" id="3.40.47.10">
    <property type="match status" value="1"/>
</dbReference>
<dbReference type="PANTHER" id="PTHR45527">
    <property type="entry name" value="NONRIBOSOMAL PEPTIDE SYNTHETASE"/>
    <property type="match status" value="1"/>
</dbReference>
<evidence type="ECO:0000256" key="2">
    <source>
        <dbReference type="ARBA" id="ARBA00006432"/>
    </source>
</evidence>
<dbReference type="SMART" id="SM00825">
    <property type="entry name" value="PKS_KS"/>
    <property type="match status" value="1"/>
</dbReference>
<dbReference type="InterPro" id="IPR001242">
    <property type="entry name" value="Condensation_dom"/>
</dbReference>
<evidence type="ECO:0000313" key="8">
    <source>
        <dbReference type="EMBL" id="ASS75397.1"/>
    </source>
</evidence>
<dbReference type="InterPro" id="IPR000873">
    <property type="entry name" value="AMP-dep_synth/lig_dom"/>
</dbReference>
<proteinExistence type="inferred from homology"/>
<dbReference type="Pfam" id="PF22621">
    <property type="entry name" value="CurL-like_PKS_C"/>
    <property type="match status" value="1"/>
</dbReference>
<dbReference type="Pfam" id="PF00668">
    <property type="entry name" value="Condensation"/>
    <property type="match status" value="2"/>
</dbReference>
<evidence type="ECO:0000256" key="3">
    <source>
        <dbReference type="ARBA" id="ARBA00022450"/>
    </source>
</evidence>
<keyword evidence="9" id="KW-1185">Reference proteome</keyword>
<dbReference type="SUPFAM" id="SSF52777">
    <property type="entry name" value="CoA-dependent acyltransferases"/>
    <property type="match status" value="4"/>
</dbReference>
<keyword evidence="5" id="KW-0808">Transferase</keyword>
<dbReference type="InterPro" id="IPR010071">
    <property type="entry name" value="AA_adenyl_dom"/>
</dbReference>
<dbReference type="InterPro" id="IPR020806">
    <property type="entry name" value="PKS_PP-bd"/>
</dbReference>
<dbReference type="GO" id="GO:0005737">
    <property type="term" value="C:cytoplasm"/>
    <property type="evidence" value="ECO:0007669"/>
    <property type="project" value="TreeGrafter"/>
</dbReference>
<dbReference type="InterPro" id="IPR045851">
    <property type="entry name" value="AMP-bd_C_sf"/>
</dbReference>
<dbReference type="EMBL" id="CP022657">
    <property type="protein sequence ID" value="ASS75397.1"/>
    <property type="molecule type" value="Genomic_DNA"/>
</dbReference>
<dbReference type="Gene3D" id="3.30.300.30">
    <property type="match status" value="1"/>
</dbReference>
<dbReference type="FunFam" id="3.30.300.30:FF:000010">
    <property type="entry name" value="Enterobactin synthetase component F"/>
    <property type="match status" value="1"/>
</dbReference>
<dbReference type="Pfam" id="PF00109">
    <property type="entry name" value="ketoacyl-synt"/>
    <property type="match status" value="1"/>
</dbReference>
<dbReference type="SUPFAM" id="SSF47336">
    <property type="entry name" value="ACP-like"/>
    <property type="match status" value="2"/>
</dbReference>
<dbReference type="InterPro" id="IPR025110">
    <property type="entry name" value="AMP-bd_C"/>
</dbReference>
<dbReference type="InterPro" id="IPR036736">
    <property type="entry name" value="ACP-like_sf"/>
</dbReference>
<dbReference type="FunFam" id="3.40.50.12780:FF:000012">
    <property type="entry name" value="Non-ribosomal peptide synthetase"/>
    <property type="match status" value="1"/>
</dbReference>
<dbReference type="FunFam" id="1.10.1200.10:FF:000005">
    <property type="entry name" value="Nonribosomal peptide synthetase 1"/>
    <property type="match status" value="1"/>
</dbReference>
<evidence type="ECO:0000256" key="4">
    <source>
        <dbReference type="ARBA" id="ARBA00022553"/>
    </source>
</evidence>
<accession>A0A223D208</accession>